<dbReference type="PANTHER" id="PTHR43550:SF3">
    <property type="entry name" value="3-KETODIHYDROSPHINGOSINE REDUCTASE"/>
    <property type="match status" value="1"/>
</dbReference>
<reference evidence="13 14" key="1">
    <citation type="journal article" date="2024" name="J. Plant Pathol.">
        <title>Sequence and assembly of the genome of Seiridium unicorne, isolate CBS 538.82, causal agent of cypress canker disease.</title>
        <authorList>
            <person name="Scali E."/>
            <person name="Rocca G.D."/>
            <person name="Danti R."/>
            <person name="Garbelotto M."/>
            <person name="Barberini S."/>
            <person name="Baroncelli R."/>
            <person name="Emiliani G."/>
        </authorList>
    </citation>
    <scope>NUCLEOTIDE SEQUENCE [LARGE SCALE GENOMIC DNA]</scope>
    <source>
        <strain evidence="13 14">BM-138-508</strain>
    </source>
</reference>
<keyword evidence="8" id="KW-0443">Lipid metabolism</keyword>
<evidence type="ECO:0000256" key="9">
    <source>
        <dbReference type="ARBA" id="ARBA00026112"/>
    </source>
</evidence>
<keyword evidence="12" id="KW-1133">Transmembrane helix</keyword>
<evidence type="ECO:0000256" key="8">
    <source>
        <dbReference type="ARBA" id="ARBA00023098"/>
    </source>
</evidence>
<gene>
    <name evidence="13" type="ORF">SUNI508_13533</name>
</gene>
<evidence type="ECO:0000256" key="1">
    <source>
        <dbReference type="ARBA" id="ARBA00004240"/>
    </source>
</evidence>
<organism evidence="13 14">
    <name type="scientific">Seiridium unicorne</name>
    <dbReference type="NCBI Taxonomy" id="138068"/>
    <lineage>
        <taxon>Eukaryota</taxon>
        <taxon>Fungi</taxon>
        <taxon>Dikarya</taxon>
        <taxon>Ascomycota</taxon>
        <taxon>Pezizomycotina</taxon>
        <taxon>Sordariomycetes</taxon>
        <taxon>Xylariomycetidae</taxon>
        <taxon>Amphisphaeriales</taxon>
        <taxon>Sporocadaceae</taxon>
        <taxon>Seiridium</taxon>
    </lineage>
</organism>
<dbReference type="InterPro" id="IPR002347">
    <property type="entry name" value="SDR_fam"/>
</dbReference>
<evidence type="ECO:0000256" key="3">
    <source>
        <dbReference type="ARBA" id="ARBA00004991"/>
    </source>
</evidence>
<keyword evidence="14" id="KW-1185">Reference proteome</keyword>
<dbReference type="Gene3D" id="3.40.50.720">
    <property type="entry name" value="NAD(P)-binding Rossmann-like Domain"/>
    <property type="match status" value="1"/>
</dbReference>
<dbReference type="InterPro" id="IPR036291">
    <property type="entry name" value="NAD(P)-bd_dom_sf"/>
</dbReference>
<comment type="function">
    <text evidence="10">Catalyzes the reduction of 3'-oxosphinganine (3-ketodihydrosphingosine/KDS) to sphinganine (dihydrosphingosine/DHS), the second step of de novo sphingolipid biosynthesis.</text>
</comment>
<evidence type="ECO:0000256" key="7">
    <source>
        <dbReference type="ARBA" id="ARBA00023002"/>
    </source>
</evidence>
<evidence type="ECO:0000256" key="6">
    <source>
        <dbReference type="ARBA" id="ARBA00022919"/>
    </source>
</evidence>
<feature type="transmembrane region" description="Helical" evidence="12">
    <location>
        <begin position="296"/>
        <end position="316"/>
    </location>
</feature>
<evidence type="ECO:0000256" key="11">
    <source>
        <dbReference type="ARBA" id="ARBA00048930"/>
    </source>
</evidence>
<evidence type="ECO:0000313" key="13">
    <source>
        <dbReference type="EMBL" id="KAK9424750.1"/>
    </source>
</evidence>
<keyword evidence="12" id="KW-0812">Transmembrane</keyword>
<evidence type="ECO:0000256" key="2">
    <source>
        <dbReference type="ARBA" id="ARBA00004760"/>
    </source>
</evidence>
<evidence type="ECO:0000313" key="14">
    <source>
        <dbReference type="Proteomes" id="UP001408356"/>
    </source>
</evidence>
<comment type="pathway">
    <text evidence="3">Sphingolipid metabolism.</text>
</comment>
<dbReference type="PRINTS" id="PR00081">
    <property type="entry name" value="GDHRDH"/>
</dbReference>
<keyword evidence="4" id="KW-0256">Endoplasmic reticulum</keyword>
<keyword evidence="6" id="KW-0746">Sphingolipid metabolism</keyword>
<evidence type="ECO:0000256" key="10">
    <source>
        <dbReference type="ARBA" id="ARBA00044737"/>
    </source>
</evidence>
<keyword evidence="5" id="KW-0521">NADP</keyword>
<keyword evidence="7" id="KW-0560">Oxidoreductase</keyword>
<protein>
    <recommendedName>
        <fullName evidence="9">3-dehydrosphinganine reductase</fullName>
        <ecNumber evidence="9">1.1.1.102</ecNumber>
    </recommendedName>
</protein>
<evidence type="ECO:0000256" key="4">
    <source>
        <dbReference type="ARBA" id="ARBA00022824"/>
    </source>
</evidence>
<dbReference type="CDD" id="cd08939">
    <property type="entry name" value="KDSR-like_SDR_c"/>
    <property type="match status" value="1"/>
</dbReference>
<keyword evidence="12" id="KW-0472">Membrane</keyword>
<dbReference type="InterPro" id="IPR045022">
    <property type="entry name" value="KDSR-like"/>
</dbReference>
<comment type="pathway">
    <text evidence="2">Lipid metabolism; sphingolipid metabolism.</text>
</comment>
<comment type="caution">
    <text evidence="13">The sequence shown here is derived from an EMBL/GenBank/DDBJ whole genome shotgun (WGS) entry which is preliminary data.</text>
</comment>
<dbReference type="PANTHER" id="PTHR43550">
    <property type="entry name" value="3-KETODIHYDROSPHINGOSINE REDUCTASE"/>
    <property type="match status" value="1"/>
</dbReference>
<dbReference type="SUPFAM" id="SSF51735">
    <property type="entry name" value="NAD(P)-binding Rossmann-fold domains"/>
    <property type="match status" value="1"/>
</dbReference>
<proteinExistence type="predicted"/>
<dbReference type="Proteomes" id="UP001408356">
    <property type="component" value="Unassembled WGS sequence"/>
</dbReference>
<accession>A0ABR2VCU9</accession>
<sequence>MGINLTKNSFLVEGRTVVITGGSRGMGLEVGRQLAEKGANVVIIARDEAKLVQGVEYIQKGASNPNTQRFHQISADLATPSESERVINQVITWNSGNPPDIVWCCAGSSHPSLFVDTPISEFRAQMDSNYFSSLYMAHAILNCWVKTSHKTSDNPSSARSIGTAPARHLIFTASFLAFYSFAGYSPYSPSKAALRSLSDGLSQEMNLYAAAHPDKPVIRLHTIFPATIFTESYEAENLIKADVTKMLEEGDSGQSPQTVALKSIKALENGTELVTTDALTGLVKRSMLGGSVRGGFWRALGDWFLACILGIVMVFVRDDMDKKVRNWGRRFGASGMKGELTQGHSK</sequence>
<comment type="subcellular location">
    <subcellularLocation>
        <location evidence="1">Endoplasmic reticulum</location>
    </subcellularLocation>
</comment>
<name>A0ABR2VCU9_9PEZI</name>
<dbReference type="Pfam" id="PF00106">
    <property type="entry name" value="adh_short"/>
    <property type="match status" value="1"/>
</dbReference>
<dbReference type="EMBL" id="JARVKF010000033">
    <property type="protein sequence ID" value="KAK9424750.1"/>
    <property type="molecule type" value="Genomic_DNA"/>
</dbReference>
<comment type="catalytic activity">
    <reaction evidence="11">
        <text>sphinganine + NADP(+) = 3-oxosphinganine + NADPH + H(+)</text>
        <dbReference type="Rhea" id="RHEA:22640"/>
        <dbReference type="ChEBI" id="CHEBI:15378"/>
        <dbReference type="ChEBI" id="CHEBI:57783"/>
        <dbReference type="ChEBI" id="CHEBI:57817"/>
        <dbReference type="ChEBI" id="CHEBI:58299"/>
        <dbReference type="ChEBI" id="CHEBI:58349"/>
        <dbReference type="EC" id="1.1.1.102"/>
    </reaction>
    <physiologicalReaction direction="right-to-left" evidence="11">
        <dbReference type="Rhea" id="RHEA:22642"/>
    </physiologicalReaction>
</comment>
<dbReference type="EC" id="1.1.1.102" evidence="9"/>
<evidence type="ECO:0000256" key="12">
    <source>
        <dbReference type="SAM" id="Phobius"/>
    </source>
</evidence>
<evidence type="ECO:0000256" key="5">
    <source>
        <dbReference type="ARBA" id="ARBA00022857"/>
    </source>
</evidence>